<reference evidence="13" key="3">
    <citation type="submission" date="2025-09" db="UniProtKB">
        <authorList>
            <consortium name="Ensembl"/>
        </authorList>
    </citation>
    <scope>IDENTIFICATION</scope>
</reference>
<dbReference type="SMART" id="SM00409">
    <property type="entry name" value="IG"/>
    <property type="match status" value="1"/>
</dbReference>
<keyword evidence="5 9" id="KW-1133">Transmembrane helix</keyword>
<evidence type="ECO:0000256" key="8">
    <source>
        <dbReference type="ARBA" id="ARBA00023319"/>
    </source>
</evidence>
<keyword evidence="4 10" id="KW-0732">Signal</keyword>
<reference evidence="13" key="2">
    <citation type="submission" date="2025-08" db="UniProtKB">
        <authorList>
            <consortium name="Ensembl"/>
        </authorList>
    </citation>
    <scope>IDENTIFICATION</scope>
</reference>
<dbReference type="HOGENOM" id="CLU_013137_22_0_1"/>
<dbReference type="InterPro" id="IPR013320">
    <property type="entry name" value="ConA-like_dom_sf"/>
</dbReference>
<dbReference type="GO" id="GO:0016020">
    <property type="term" value="C:membrane"/>
    <property type="evidence" value="ECO:0007669"/>
    <property type="project" value="UniProtKB-SubCell"/>
</dbReference>
<evidence type="ECO:0000256" key="5">
    <source>
        <dbReference type="ARBA" id="ARBA00022989"/>
    </source>
</evidence>
<dbReference type="InParanoid" id="H3AVF7"/>
<dbReference type="EMBL" id="AFYH01148637">
    <property type="status" value="NOT_ANNOTATED_CDS"/>
    <property type="molecule type" value="Genomic_DNA"/>
</dbReference>
<dbReference type="InterPro" id="IPR013783">
    <property type="entry name" value="Ig-like_fold"/>
</dbReference>
<dbReference type="Gene3D" id="2.60.120.920">
    <property type="match status" value="1"/>
</dbReference>
<dbReference type="InterPro" id="IPR043136">
    <property type="entry name" value="B30.2/SPRY_sf"/>
</dbReference>
<evidence type="ECO:0000256" key="7">
    <source>
        <dbReference type="ARBA" id="ARBA00023157"/>
    </source>
</evidence>
<dbReference type="InterPro" id="IPR006574">
    <property type="entry name" value="PRY"/>
</dbReference>
<feature type="signal peptide" evidence="10">
    <location>
        <begin position="1"/>
        <end position="25"/>
    </location>
</feature>
<feature type="chain" id="PRO_5003580253" description="Butyrophilin subfamily 1 member A1" evidence="10">
    <location>
        <begin position="26"/>
        <end position="628"/>
    </location>
</feature>
<feature type="domain" description="B30.2/SPRY" evidence="11">
    <location>
        <begin position="454"/>
        <end position="628"/>
    </location>
</feature>
<dbReference type="EMBL" id="AFYH01148639">
    <property type="status" value="NOT_ANNOTATED_CDS"/>
    <property type="molecule type" value="Genomic_DNA"/>
</dbReference>
<evidence type="ECO:0000256" key="6">
    <source>
        <dbReference type="ARBA" id="ARBA00023136"/>
    </source>
</evidence>
<dbReference type="InterPro" id="IPR053896">
    <property type="entry name" value="BTN3A2-like_Ig-C"/>
</dbReference>
<proteinExistence type="inferred from homology"/>
<dbReference type="OMA" id="SHIELWI"/>
<comment type="subcellular location">
    <subcellularLocation>
        <location evidence="1">Membrane</location>
        <topology evidence="1">Single-pass type I membrane protein</topology>
    </subcellularLocation>
</comment>
<evidence type="ECO:0000256" key="10">
    <source>
        <dbReference type="SAM" id="SignalP"/>
    </source>
</evidence>
<protein>
    <recommendedName>
        <fullName evidence="15">Butyrophilin subfamily 1 member A1</fullName>
    </recommendedName>
</protein>
<evidence type="ECO:0000313" key="13">
    <source>
        <dbReference type="Ensembl" id="ENSLACP00000013628.1"/>
    </source>
</evidence>
<dbReference type="SMART" id="SM00406">
    <property type="entry name" value="IGv"/>
    <property type="match status" value="1"/>
</dbReference>
<feature type="domain" description="Ig-like" evidence="12">
    <location>
        <begin position="21"/>
        <end position="121"/>
    </location>
</feature>
<dbReference type="CDD" id="cd13733">
    <property type="entry name" value="SPRY_PRY_C-I_1"/>
    <property type="match status" value="1"/>
</dbReference>
<dbReference type="GeneTree" id="ENSGT01120000271914"/>
<dbReference type="FunCoup" id="H3AVF7">
    <property type="interactions" value="1204"/>
</dbReference>
<evidence type="ECO:0000313" key="14">
    <source>
        <dbReference type="Proteomes" id="UP000008672"/>
    </source>
</evidence>
<evidence type="ECO:0000256" key="1">
    <source>
        <dbReference type="ARBA" id="ARBA00004479"/>
    </source>
</evidence>
<evidence type="ECO:0000256" key="2">
    <source>
        <dbReference type="ARBA" id="ARBA00007591"/>
    </source>
</evidence>
<keyword evidence="6 9" id="KW-0472">Membrane</keyword>
<dbReference type="FunFam" id="2.60.40.10:FF:000183">
    <property type="entry name" value="Myelin-oligodendrocyte glycoprotein"/>
    <property type="match status" value="1"/>
</dbReference>
<evidence type="ECO:0000256" key="4">
    <source>
        <dbReference type="ARBA" id="ARBA00022729"/>
    </source>
</evidence>
<feature type="transmembrane region" description="Helical" evidence="9">
    <location>
        <begin position="240"/>
        <end position="262"/>
    </location>
</feature>
<keyword evidence="3 9" id="KW-0812">Transmembrane</keyword>
<sequence>SASCRLTHCLLSVIIIILSLPEKFAILGPGHPVITTVGEELLLTCQLSPWMNASSFTVKWYRAEPNAVVHIYQNSADVTGEQDPGYKGRTELVKNELMDGKVSLKLKGIRVSDQGFYKCFVASPLWFDESPIEVIVAGIGRDPLIYVDKYENKGVKLSCKSSGWYPKPEVTWKDANNQSVRSETEVIEERNDGLFEVTSNIVTEEPSHKFTCHIKNSVTQIVQESSLLIGGDFFTGISDWLALTLLLLVQILATICISYWYWKRKKKSIKRDWEIKMELKEFSFSPKMTVRQCWPSKTDFLNLKRYSAFFFFWSVAILHREGKKVIKEIKCCIKELKIPQSQIFSSVFCFSLPLVHVTSPDLILVSFIEFLDAQNYSSSLYGKINTGLSKKRTSWLYSPSSKCTSSKVIFCSLYKQIKVLMRLGNLVNITRYVVGELLASIYFVTWLSRQWVGSHIELWISVPPTVILFPLRADITLDQQTAHPELIVSENCKTVAYCSNLALENSKRYSFTCVLGSDGFVSWRHYWEVKVEDKLKWIVGVARESADKKVGITVSPACGYWALCLRNGTDYRALTSPSIKLTLSVKPSKIGVYLDYEGGRVSFYNVDDKSLIYMFEDKFTEKMFPFFN</sequence>
<dbReference type="InterPro" id="IPR013106">
    <property type="entry name" value="Ig_V-set"/>
</dbReference>
<accession>H3AVF7</accession>
<keyword evidence="7" id="KW-1015">Disulfide bond</keyword>
<evidence type="ECO:0000259" key="11">
    <source>
        <dbReference type="PROSITE" id="PS50188"/>
    </source>
</evidence>
<dbReference type="SMART" id="SM00449">
    <property type="entry name" value="SPRY"/>
    <property type="match status" value="1"/>
</dbReference>
<organism evidence="13 14">
    <name type="scientific">Latimeria chalumnae</name>
    <name type="common">Coelacanth</name>
    <dbReference type="NCBI Taxonomy" id="7897"/>
    <lineage>
        <taxon>Eukaryota</taxon>
        <taxon>Metazoa</taxon>
        <taxon>Chordata</taxon>
        <taxon>Craniata</taxon>
        <taxon>Vertebrata</taxon>
        <taxon>Euteleostomi</taxon>
        <taxon>Coelacanthiformes</taxon>
        <taxon>Coelacanthidae</taxon>
        <taxon>Latimeria</taxon>
    </lineage>
</organism>
<dbReference type="InterPro" id="IPR003877">
    <property type="entry name" value="SPRY_dom"/>
</dbReference>
<dbReference type="FunFam" id="2.60.40.10:FF:000088">
    <property type="entry name" value="Butyrophilin subfamily 1 member A1"/>
    <property type="match status" value="1"/>
</dbReference>
<dbReference type="InterPro" id="IPR001870">
    <property type="entry name" value="B30.2/SPRY"/>
</dbReference>
<dbReference type="SMART" id="SM00589">
    <property type="entry name" value="PRY"/>
    <property type="match status" value="1"/>
</dbReference>
<dbReference type="Ensembl" id="ENSLACT00000013725.1">
    <property type="protein sequence ID" value="ENSLACP00000013628.1"/>
    <property type="gene ID" value="ENSLACG00000011995.1"/>
</dbReference>
<dbReference type="InterPro" id="IPR003599">
    <property type="entry name" value="Ig_sub"/>
</dbReference>
<dbReference type="AlphaFoldDB" id="H3AVF7"/>
<dbReference type="Pfam" id="PF13765">
    <property type="entry name" value="PRY"/>
    <property type="match status" value="1"/>
</dbReference>
<dbReference type="PROSITE" id="PS50835">
    <property type="entry name" value="IG_LIKE"/>
    <property type="match status" value="2"/>
</dbReference>
<keyword evidence="14" id="KW-1185">Reference proteome</keyword>
<dbReference type="InterPro" id="IPR050504">
    <property type="entry name" value="IgSF_BTN/MOG"/>
</dbReference>
<dbReference type="SUPFAM" id="SSF48726">
    <property type="entry name" value="Immunoglobulin"/>
    <property type="match status" value="2"/>
</dbReference>
<evidence type="ECO:0000256" key="3">
    <source>
        <dbReference type="ARBA" id="ARBA00022692"/>
    </source>
</evidence>
<dbReference type="PROSITE" id="PS50188">
    <property type="entry name" value="B302_SPRY"/>
    <property type="match status" value="1"/>
</dbReference>
<dbReference type="Proteomes" id="UP000008672">
    <property type="component" value="Unassembled WGS sequence"/>
</dbReference>
<dbReference type="InterPro" id="IPR007110">
    <property type="entry name" value="Ig-like_dom"/>
</dbReference>
<dbReference type="EMBL" id="AFYH01148638">
    <property type="status" value="NOT_ANNOTATED_CDS"/>
    <property type="molecule type" value="Genomic_DNA"/>
</dbReference>
<dbReference type="Pfam" id="PF00622">
    <property type="entry name" value="SPRY"/>
    <property type="match status" value="1"/>
</dbReference>
<dbReference type="Pfam" id="PF07686">
    <property type="entry name" value="V-set"/>
    <property type="match status" value="1"/>
</dbReference>
<dbReference type="InterPro" id="IPR003879">
    <property type="entry name" value="Butyrophylin_SPRY"/>
</dbReference>
<name>H3AVF7_LATCH</name>
<dbReference type="Pfam" id="PF22705">
    <property type="entry name" value="C2-set_3"/>
    <property type="match status" value="1"/>
</dbReference>
<evidence type="ECO:0000259" key="12">
    <source>
        <dbReference type="PROSITE" id="PS50835"/>
    </source>
</evidence>
<comment type="similarity">
    <text evidence="2">Belongs to the immunoglobulin superfamily. BTN/MOG family.</text>
</comment>
<dbReference type="PANTHER" id="PTHR24100">
    <property type="entry name" value="BUTYROPHILIN"/>
    <property type="match status" value="1"/>
</dbReference>
<dbReference type="PRINTS" id="PR01407">
    <property type="entry name" value="BUTYPHLNCDUF"/>
</dbReference>
<reference evidence="14" key="1">
    <citation type="submission" date="2011-08" db="EMBL/GenBank/DDBJ databases">
        <title>The draft genome of Latimeria chalumnae.</title>
        <authorList>
            <person name="Di Palma F."/>
            <person name="Alfoldi J."/>
            <person name="Johnson J."/>
            <person name="Berlin A."/>
            <person name="Gnerre S."/>
            <person name="Jaffe D."/>
            <person name="MacCallum I."/>
            <person name="Young S."/>
            <person name="Walker B.J."/>
            <person name="Lander E."/>
            <person name="Lindblad-Toh K."/>
        </authorList>
    </citation>
    <scope>NUCLEOTIDE SEQUENCE [LARGE SCALE GENOMIC DNA]</scope>
    <source>
        <strain evidence="14">Wild caught</strain>
    </source>
</reference>
<keyword evidence="8" id="KW-0393">Immunoglobulin domain</keyword>
<dbReference type="FunFam" id="2.60.120.920:FF:000004">
    <property type="entry name" value="Butyrophilin subfamily 1 member A1"/>
    <property type="match status" value="1"/>
</dbReference>
<dbReference type="SUPFAM" id="SSF49899">
    <property type="entry name" value="Concanavalin A-like lectins/glucanases"/>
    <property type="match status" value="1"/>
</dbReference>
<dbReference type="Gene3D" id="2.60.40.10">
    <property type="entry name" value="Immunoglobulins"/>
    <property type="match status" value="2"/>
</dbReference>
<dbReference type="eggNOG" id="KOG2177">
    <property type="taxonomic scope" value="Eukaryota"/>
</dbReference>
<evidence type="ECO:0008006" key="15">
    <source>
        <dbReference type="Google" id="ProtNLM"/>
    </source>
</evidence>
<evidence type="ECO:0000256" key="9">
    <source>
        <dbReference type="SAM" id="Phobius"/>
    </source>
</evidence>
<feature type="domain" description="Ig-like" evidence="12">
    <location>
        <begin position="131"/>
        <end position="228"/>
    </location>
</feature>
<dbReference type="InterPro" id="IPR036179">
    <property type="entry name" value="Ig-like_dom_sf"/>
</dbReference>